<dbReference type="Proteomes" id="UP000702209">
    <property type="component" value="Unassembled WGS sequence"/>
</dbReference>
<gene>
    <name evidence="2" type="ORF">IU459_11770</name>
</gene>
<feature type="region of interest" description="Disordered" evidence="1">
    <location>
        <begin position="500"/>
        <end position="541"/>
    </location>
</feature>
<evidence type="ECO:0000256" key="1">
    <source>
        <dbReference type="SAM" id="MobiDB-lite"/>
    </source>
</evidence>
<evidence type="ECO:0008006" key="4">
    <source>
        <dbReference type="Google" id="ProtNLM"/>
    </source>
</evidence>
<evidence type="ECO:0000313" key="2">
    <source>
        <dbReference type="EMBL" id="MBF6298218.1"/>
    </source>
</evidence>
<keyword evidence="3" id="KW-1185">Reference proteome</keyword>
<sequence length="541" mass="59047">MRRARRPESTAALIAAQIEATTKTELQPGAAAAVFTRYALDQRTRKDPLRPPRVVTAAAQIVAGPSVARTTTKSTKQKWQDEIWDLRDEIGEVRFSGDRTARSVSLMRPMIAKVESLGDEPVEVTDGLPGELGERMFSDPSATAQRLFRAAQHISFNGETLPIIADSDDDLFTWEPCSVQELTPAGKSWQYNDGLDTRRLDPTEHVVRAWIPHPRQRAWADCGARAILPVARELRGLTEHVSAQIDSRLAGAGILLVPQEIETLRGQGSPDRTNGDSDDDLDPFVADLMEMMLTPIKDRASAAALVPLVSKVPGDLVDKIKHIKFAEPLDPKAQELRSEAIRRIALGMDSPPEVLLGLGSGSNHWSAWAISEEDVKLAVAPVAVVIMHALTTGWLHRLLKAAGIPDWQKYLVWFDASALRLRPDRSADSRELYDRGELAGAAMLRENGFGDADLPTPDQKREILLTKLLIGAPSLAPLLLPLLGIEVDAAVLRQAATITDATTDGKAPDSTPPPESEDSSGSRELPEQPDSTEQPEREPAT</sequence>
<reference evidence="2 3" key="1">
    <citation type="submission" date="2020-10" db="EMBL/GenBank/DDBJ databases">
        <title>Identification of Nocardia species via Next-generation sequencing and recognition of intraspecies genetic diversity.</title>
        <authorList>
            <person name="Li P."/>
            <person name="Li P."/>
            <person name="Lu B."/>
        </authorList>
    </citation>
    <scope>NUCLEOTIDE SEQUENCE [LARGE SCALE GENOMIC DNA]</scope>
    <source>
        <strain evidence="2 3">BJ06-0157</strain>
    </source>
</reference>
<proteinExistence type="predicted"/>
<dbReference type="RefSeq" id="WP_195129527.1">
    <property type="nucleotide sequence ID" value="NZ_JADLQX010000007.1"/>
</dbReference>
<comment type="caution">
    <text evidence="2">The sequence shown here is derived from an EMBL/GenBank/DDBJ whole genome shotgun (WGS) entry which is preliminary data.</text>
</comment>
<organism evidence="2 3">
    <name type="scientific">Nocardia amamiensis</name>
    <dbReference type="NCBI Taxonomy" id="404578"/>
    <lineage>
        <taxon>Bacteria</taxon>
        <taxon>Bacillati</taxon>
        <taxon>Actinomycetota</taxon>
        <taxon>Actinomycetes</taxon>
        <taxon>Mycobacteriales</taxon>
        <taxon>Nocardiaceae</taxon>
        <taxon>Nocardia</taxon>
    </lineage>
</organism>
<evidence type="ECO:0000313" key="3">
    <source>
        <dbReference type="Proteomes" id="UP000702209"/>
    </source>
</evidence>
<accession>A0ABS0CR01</accession>
<dbReference type="EMBL" id="JADLQX010000007">
    <property type="protein sequence ID" value="MBF6298218.1"/>
    <property type="molecule type" value="Genomic_DNA"/>
</dbReference>
<name>A0ABS0CR01_9NOCA</name>
<protein>
    <recommendedName>
        <fullName evidence="4">Portal protein</fullName>
    </recommendedName>
</protein>